<feature type="coiled-coil region" evidence="3">
    <location>
        <begin position="107"/>
        <end position="191"/>
    </location>
</feature>
<dbReference type="PANTHER" id="PTHR23239">
    <property type="entry name" value="INTERMEDIATE FILAMENT"/>
    <property type="match status" value="1"/>
</dbReference>
<feature type="coiled-coil region" evidence="3">
    <location>
        <begin position="267"/>
        <end position="301"/>
    </location>
</feature>
<evidence type="ECO:0000313" key="5">
    <source>
        <dbReference type="EMBL" id="KAJ1135787.1"/>
    </source>
</evidence>
<dbReference type="Gene3D" id="1.20.5.1160">
    <property type="entry name" value="Vasodilator-stimulated phosphoprotein"/>
    <property type="match status" value="1"/>
</dbReference>
<dbReference type="Proteomes" id="UP001066276">
    <property type="component" value="Chromosome 6"/>
</dbReference>
<dbReference type="SMART" id="SM01391">
    <property type="entry name" value="Filament"/>
    <property type="match status" value="1"/>
</dbReference>
<reference evidence="5" key="1">
    <citation type="journal article" date="2022" name="bioRxiv">
        <title>Sequencing and chromosome-scale assembly of the giantPleurodeles waltlgenome.</title>
        <authorList>
            <person name="Brown T."/>
            <person name="Elewa A."/>
            <person name="Iarovenko S."/>
            <person name="Subramanian E."/>
            <person name="Araus A.J."/>
            <person name="Petzold A."/>
            <person name="Susuki M."/>
            <person name="Suzuki K.-i.T."/>
            <person name="Hayashi T."/>
            <person name="Toyoda A."/>
            <person name="Oliveira C."/>
            <person name="Osipova E."/>
            <person name="Leigh N.D."/>
            <person name="Simon A."/>
            <person name="Yun M.H."/>
        </authorList>
    </citation>
    <scope>NUCLEOTIDE SEQUENCE</scope>
    <source>
        <strain evidence="5">20211129_DDA</strain>
        <tissue evidence="5">Liver</tissue>
    </source>
</reference>
<proteinExistence type="predicted"/>
<dbReference type="Gene3D" id="1.20.5.170">
    <property type="match status" value="1"/>
</dbReference>
<dbReference type="Gene3D" id="1.20.5.500">
    <property type="entry name" value="Single helix bin"/>
    <property type="match status" value="1"/>
</dbReference>
<dbReference type="GO" id="GO:0045109">
    <property type="term" value="P:intermediate filament organization"/>
    <property type="evidence" value="ECO:0007669"/>
    <property type="project" value="TreeGrafter"/>
</dbReference>
<dbReference type="PRINTS" id="PR01248">
    <property type="entry name" value="TYPE1KERATIN"/>
</dbReference>
<feature type="domain" description="IF rod" evidence="4">
    <location>
        <begin position="1"/>
        <end position="309"/>
    </location>
</feature>
<dbReference type="EMBL" id="JANPWB010000010">
    <property type="protein sequence ID" value="KAJ1135787.1"/>
    <property type="molecule type" value="Genomic_DNA"/>
</dbReference>
<dbReference type="PROSITE" id="PS51842">
    <property type="entry name" value="IF_ROD_2"/>
    <property type="match status" value="1"/>
</dbReference>
<organism evidence="5 6">
    <name type="scientific">Pleurodeles waltl</name>
    <name type="common">Iberian ribbed newt</name>
    <dbReference type="NCBI Taxonomy" id="8319"/>
    <lineage>
        <taxon>Eukaryota</taxon>
        <taxon>Metazoa</taxon>
        <taxon>Chordata</taxon>
        <taxon>Craniata</taxon>
        <taxon>Vertebrata</taxon>
        <taxon>Euteleostomi</taxon>
        <taxon>Amphibia</taxon>
        <taxon>Batrachia</taxon>
        <taxon>Caudata</taxon>
        <taxon>Salamandroidea</taxon>
        <taxon>Salamandridae</taxon>
        <taxon>Pleurodelinae</taxon>
        <taxon>Pleurodeles</taxon>
    </lineage>
</organism>
<evidence type="ECO:0000259" key="4">
    <source>
        <dbReference type="PROSITE" id="PS51842"/>
    </source>
</evidence>
<keyword evidence="2 3" id="KW-0175">Coiled coil</keyword>
<dbReference type="GO" id="GO:0005882">
    <property type="term" value="C:intermediate filament"/>
    <property type="evidence" value="ECO:0007669"/>
    <property type="project" value="UniProtKB-KW"/>
</dbReference>
<evidence type="ECO:0000256" key="3">
    <source>
        <dbReference type="SAM" id="Coils"/>
    </source>
</evidence>
<dbReference type="AlphaFoldDB" id="A0AAV7Q8A1"/>
<dbReference type="GO" id="GO:0030855">
    <property type="term" value="P:epithelial cell differentiation"/>
    <property type="evidence" value="ECO:0007669"/>
    <property type="project" value="TreeGrafter"/>
</dbReference>
<keyword evidence="1" id="KW-0403">Intermediate filament</keyword>
<accession>A0AAV7Q8A1</accession>
<dbReference type="InterPro" id="IPR039008">
    <property type="entry name" value="IF_rod_dom"/>
</dbReference>
<keyword evidence="6" id="KW-1185">Reference proteome</keyword>
<evidence type="ECO:0000313" key="6">
    <source>
        <dbReference type="Proteomes" id="UP001066276"/>
    </source>
</evidence>
<dbReference type="GO" id="GO:0005198">
    <property type="term" value="F:structural molecule activity"/>
    <property type="evidence" value="ECO:0007669"/>
    <property type="project" value="InterPro"/>
</dbReference>
<dbReference type="PANTHER" id="PTHR23239:SF44">
    <property type="entry name" value="KERATIN, TYPE I CYTOSKELETAL 23"/>
    <property type="match status" value="1"/>
</dbReference>
<name>A0AAV7Q8A1_PLEWA</name>
<dbReference type="SUPFAM" id="SSF64593">
    <property type="entry name" value="Intermediate filament protein, coiled coil region"/>
    <property type="match status" value="2"/>
</dbReference>
<protein>
    <recommendedName>
        <fullName evidence="4">IF rod domain-containing protein</fullName>
    </recommendedName>
</protein>
<dbReference type="InterPro" id="IPR002957">
    <property type="entry name" value="Keratin_I"/>
</dbReference>
<gene>
    <name evidence="5" type="ORF">NDU88_002218</name>
</gene>
<dbReference type="Pfam" id="PF00038">
    <property type="entry name" value="Filament"/>
    <property type="match status" value="1"/>
</dbReference>
<sequence length="347" mass="40637">MKNLNDRLASYMDKVRELEEGNNDLASKIREWHAKRATTAKRDYSAYEKTIADLQAQIVAGRLNKARIDIQMDNAKLAADDFSTKYDNEKAGRLSLEADIERVRKLLDDMTIMKTDLEMEIEGLRKDLICMKKHHEEEMDALRSQQRSSDVNVEVDASPSRELSALLKEVREEYEAIIDKYRREAAIWLQQQAQALQHEEFTDSQAVEIDNKEELELKRIYQNLQIEFQAELSRKLSLERNLEETQCHFAEELERKQRTICQMEAELSDLRDELKRQQIERQNLMDLKTRLENEIATYRRLIEGDDFGRRTASQRGANGRRSVKTIVQDYVDGRVVSSKVKEIHQKA</sequence>
<evidence type="ECO:0000256" key="2">
    <source>
        <dbReference type="ARBA" id="ARBA00023054"/>
    </source>
</evidence>
<comment type="caution">
    <text evidence="5">The sequence shown here is derived from an EMBL/GenBank/DDBJ whole genome shotgun (WGS) entry which is preliminary data.</text>
</comment>
<evidence type="ECO:0000256" key="1">
    <source>
        <dbReference type="ARBA" id="ARBA00022754"/>
    </source>
</evidence>
<feature type="coiled-coil region" evidence="3">
    <location>
        <begin position="1"/>
        <end position="57"/>
    </location>
</feature>